<feature type="compositionally biased region" description="Basic and acidic residues" evidence="12">
    <location>
        <begin position="741"/>
        <end position="754"/>
    </location>
</feature>
<feature type="compositionally biased region" description="Basic and acidic residues" evidence="12">
    <location>
        <begin position="427"/>
        <end position="450"/>
    </location>
</feature>
<feature type="compositionally biased region" description="Low complexity" evidence="12">
    <location>
        <begin position="389"/>
        <end position="407"/>
    </location>
</feature>
<dbReference type="PANTHER" id="PTHR11669:SF0">
    <property type="entry name" value="PROTEIN STICHEL-LIKE 2"/>
    <property type="match status" value="1"/>
</dbReference>
<dbReference type="InterPro" id="IPR045085">
    <property type="entry name" value="HLD_clamp_pol_III_gamma_tau"/>
</dbReference>
<dbReference type="NCBIfam" id="TIGR02397">
    <property type="entry name" value="dnaX_nterm"/>
    <property type="match status" value="1"/>
</dbReference>
<dbReference type="GO" id="GO:0005524">
    <property type="term" value="F:ATP binding"/>
    <property type="evidence" value="ECO:0007669"/>
    <property type="project" value="UniProtKB-KW"/>
</dbReference>
<keyword evidence="2 11" id="KW-0808">Transferase</keyword>
<organism evidence="14 15">
    <name type="scientific">Corynebacterium tapiri</name>
    <dbReference type="NCBI Taxonomy" id="1448266"/>
    <lineage>
        <taxon>Bacteria</taxon>
        <taxon>Bacillati</taxon>
        <taxon>Actinomycetota</taxon>
        <taxon>Actinomycetes</taxon>
        <taxon>Mycobacteriales</taxon>
        <taxon>Corynebacteriaceae</taxon>
        <taxon>Corynebacterium</taxon>
    </lineage>
</organism>
<dbReference type="SMART" id="SM00382">
    <property type="entry name" value="AAA"/>
    <property type="match status" value="1"/>
</dbReference>
<dbReference type="NCBIfam" id="NF005846">
    <property type="entry name" value="PRK07764.1-6"/>
    <property type="match status" value="1"/>
</dbReference>
<keyword evidence="5" id="KW-0479">Metal-binding</keyword>
<evidence type="ECO:0000256" key="10">
    <source>
        <dbReference type="ARBA" id="ARBA00049244"/>
    </source>
</evidence>
<evidence type="ECO:0000256" key="5">
    <source>
        <dbReference type="ARBA" id="ARBA00022723"/>
    </source>
</evidence>
<feature type="compositionally biased region" description="Low complexity" evidence="12">
    <location>
        <begin position="656"/>
        <end position="677"/>
    </location>
</feature>
<dbReference type="InterPro" id="IPR050238">
    <property type="entry name" value="DNA_Rep/Repair_Clamp_Loader"/>
</dbReference>
<feature type="region of interest" description="Disordered" evidence="12">
    <location>
        <begin position="577"/>
        <end position="757"/>
    </location>
</feature>
<dbReference type="CDD" id="cd00009">
    <property type="entry name" value="AAA"/>
    <property type="match status" value="1"/>
</dbReference>
<protein>
    <recommendedName>
        <fullName evidence="11">DNA polymerase III subunit gamma/tau</fullName>
        <ecNumber evidence="11">2.7.7.7</ecNumber>
    </recommendedName>
</protein>
<feature type="compositionally biased region" description="Low complexity" evidence="12">
    <location>
        <begin position="453"/>
        <end position="462"/>
    </location>
</feature>
<evidence type="ECO:0000256" key="2">
    <source>
        <dbReference type="ARBA" id="ARBA00022679"/>
    </source>
</evidence>
<dbReference type="NCBIfam" id="NF005844">
    <property type="entry name" value="PRK07764.1-3"/>
    <property type="match status" value="1"/>
</dbReference>
<accession>A0A5C4U3P4</accession>
<reference evidence="14 15" key="1">
    <citation type="submission" date="2019-06" db="EMBL/GenBank/DDBJ databases">
        <authorList>
            <person name="Li J."/>
        </authorList>
    </citation>
    <scope>NUCLEOTIDE SEQUENCE [LARGE SCALE GENOMIC DNA]</scope>
    <source>
        <strain evidence="14 15">LMG 28165</strain>
    </source>
</reference>
<dbReference type="SUPFAM" id="SSF48019">
    <property type="entry name" value="post-AAA+ oligomerization domain-like"/>
    <property type="match status" value="1"/>
</dbReference>
<keyword evidence="8 11" id="KW-0067">ATP-binding</keyword>
<sequence>MALYRKYRPSTFGEVVGQEQVTVPLSKALDAGRINHAYLFSGPRGCGKTSSARILARSLNCVHGPTSTPCGKCESCVALAPGGPGNLDVMELDAASHNGVEDMRELRDRAIYAPAESRYRVFIIDEAHMITNAGSNALLKVVEEPPEHLIFIFATTEPEKVIGTIRSRTHHYPFRLVSPPDMQGLMERIVAEEGVQVEPAVYPLAIEAGGGSPRDTLSILDQLLAGAGEGGLTYAQALPLLGATDLSLLDAAVTALADSNAADLFRVVGQVVDSGHEPRRFAQDLLARLRDLMVIQAVPTAIDQGLVAAPTDRAELLQGQAGQFTGDSVARLASTVNQALDDMKGPTSQRLLLEIACARMLVDSSPAPAPVAETSRDAAAAAAAAKLAATRSAPKAPQAAQSPATKQEPQAAEPKEQPRPSAPQRPEPQRPEPQRPDPKAEEPKTERPKVDTPQPNEAAAQKPEPKAEEPAQPETQQSESTGQAGEEIVEKLRADWAQIRQEVGKHNRIAEIMLTEARVLGIKDDTLVLGHNTGALAQRINAGSNNSAIAQVVSSRTQRQLKVTCVVGTDPSAAGFSAAAAPKTWNPQANQRQARTEQSGEATESSREDDQPHPAEEPRGWKRPAAIPDQEAAPAPSAEPTPPPRPHTRPEPAPAQQPRQTPDWRQAAQRAAQQAAQRSERDSAMSFSNGVPLPPEPGPEEEWEPDPASLPPSAPPAARPAAAPTAPPAPSRDEEEQMMADEAREPGTRDHRDATQVAVDLLQTELGARRA</sequence>
<feature type="compositionally biased region" description="Pro residues" evidence="12">
    <location>
        <begin position="637"/>
        <end position="655"/>
    </location>
</feature>
<dbReference type="FunFam" id="3.40.50.300:FF:000014">
    <property type="entry name" value="DNA polymerase III subunit gamma/tau"/>
    <property type="match status" value="1"/>
</dbReference>
<comment type="similarity">
    <text evidence="1 11">Belongs to the DnaX/STICHEL family.</text>
</comment>
<dbReference type="GO" id="GO:0003677">
    <property type="term" value="F:DNA binding"/>
    <property type="evidence" value="ECO:0007669"/>
    <property type="project" value="InterPro"/>
</dbReference>
<dbReference type="CDD" id="cd18137">
    <property type="entry name" value="HLD_clamp_pol_III_gamma_tau"/>
    <property type="match status" value="1"/>
</dbReference>
<feature type="compositionally biased region" description="Polar residues" evidence="12">
    <location>
        <begin position="585"/>
        <end position="603"/>
    </location>
</feature>
<dbReference type="InterPro" id="IPR012763">
    <property type="entry name" value="DNA_pol_III_sug/sutau_N"/>
</dbReference>
<dbReference type="InterPro" id="IPR003593">
    <property type="entry name" value="AAA+_ATPase"/>
</dbReference>
<keyword evidence="6 11" id="KW-0547">Nucleotide-binding</keyword>
<dbReference type="SUPFAM" id="SSF52540">
    <property type="entry name" value="P-loop containing nucleoside triphosphate hydrolases"/>
    <property type="match status" value="1"/>
</dbReference>
<dbReference type="GO" id="GO:0009360">
    <property type="term" value="C:DNA polymerase III complex"/>
    <property type="evidence" value="ECO:0007669"/>
    <property type="project" value="InterPro"/>
</dbReference>
<comment type="catalytic activity">
    <reaction evidence="10 11">
        <text>DNA(n) + a 2'-deoxyribonucleoside 5'-triphosphate = DNA(n+1) + diphosphate</text>
        <dbReference type="Rhea" id="RHEA:22508"/>
        <dbReference type="Rhea" id="RHEA-COMP:17339"/>
        <dbReference type="Rhea" id="RHEA-COMP:17340"/>
        <dbReference type="ChEBI" id="CHEBI:33019"/>
        <dbReference type="ChEBI" id="CHEBI:61560"/>
        <dbReference type="ChEBI" id="CHEBI:173112"/>
        <dbReference type="EC" id="2.7.7.7"/>
    </reaction>
</comment>
<feature type="compositionally biased region" description="Pro residues" evidence="12">
    <location>
        <begin position="708"/>
        <end position="718"/>
    </location>
</feature>
<feature type="region of interest" description="Disordered" evidence="12">
    <location>
        <begin position="389"/>
        <end position="485"/>
    </location>
</feature>
<evidence type="ECO:0000259" key="13">
    <source>
        <dbReference type="SMART" id="SM00382"/>
    </source>
</evidence>
<proteinExistence type="inferred from homology"/>
<gene>
    <name evidence="11" type="primary">dnaX</name>
    <name evidence="14" type="ORF">FHE74_06880</name>
</gene>
<dbReference type="EMBL" id="VDHJ01000008">
    <property type="protein sequence ID" value="TNL97386.1"/>
    <property type="molecule type" value="Genomic_DNA"/>
</dbReference>
<dbReference type="Gene3D" id="3.40.50.300">
    <property type="entry name" value="P-loop containing nucleotide triphosphate hydrolases"/>
    <property type="match status" value="1"/>
</dbReference>
<dbReference type="Proteomes" id="UP000312032">
    <property type="component" value="Unassembled WGS sequence"/>
</dbReference>
<evidence type="ECO:0000313" key="15">
    <source>
        <dbReference type="Proteomes" id="UP000312032"/>
    </source>
</evidence>
<keyword evidence="3 11" id="KW-0548">Nucleotidyltransferase</keyword>
<evidence type="ECO:0000256" key="11">
    <source>
        <dbReference type="RuleBase" id="RU364063"/>
    </source>
</evidence>
<feature type="compositionally biased region" description="Basic and acidic residues" evidence="12">
    <location>
        <begin position="604"/>
        <end position="620"/>
    </location>
</feature>
<keyword evidence="7" id="KW-0862">Zinc</keyword>
<comment type="function">
    <text evidence="11">DNA polymerase III is a complex, multichain enzyme responsible for most of the replicative synthesis in bacteria. This DNA polymerase also exhibits 3' to 5' exonuclease activity.</text>
</comment>
<keyword evidence="4 11" id="KW-0235">DNA replication</keyword>
<evidence type="ECO:0000256" key="8">
    <source>
        <dbReference type="ARBA" id="ARBA00022840"/>
    </source>
</evidence>
<dbReference type="InterPro" id="IPR027417">
    <property type="entry name" value="P-loop_NTPase"/>
</dbReference>
<dbReference type="Pfam" id="PF13177">
    <property type="entry name" value="DNA_pol3_delta2"/>
    <property type="match status" value="1"/>
</dbReference>
<dbReference type="GO" id="GO:0006261">
    <property type="term" value="P:DNA-templated DNA replication"/>
    <property type="evidence" value="ECO:0007669"/>
    <property type="project" value="TreeGrafter"/>
</dbReference>
<keyword evidence="15" id="KW-1185">Reference proteome</keyword>
<dbReference type="InterPro" id="IPR008921">
    <property type="entry name" value="DNA_pol3_clamp-load_cplx_C"/>
</dbReference>
<dbReference type="EC" id="2.7.7.7" evidence="11"/>
<comment type="caution">
    <text evidence="14">The sequence shown here is derived from an EMBL/GenBank/DDBJ whole genome shotgun (WGS) entry which is preliminary data.</text>
</comment>
<dbReference type="Gene3D" id="1.10.8.60">
    <property type="match status" value="1"/>
</dbReference>
<evidence type="ECO:0000256" key="4">
    <source>
        <dbReference type="ARBA" id="ARBA00022705"/>
    </source>
</evidence>
<evidence type="ECO:0000256" key="1">
    <source>
        <dbReference type="ARBA" id="ARBA00006360"/>
    </source>
</evidence>
<comment type="subunit">
    <text evidence="11">DNA polymerase III contains a core (composed of alpha, epsilon and theta chains) that associates with a tau subunit. This core dimerizes to form the POLIII' complex. PolIII' associates with the gamma complex (composed of gamma, delta, delta', psi and chi chains) and with the beta chain to form the complete DNA polymerase III complex.</text>
</comment>
<evidence type="ECO:0000313" key="14">
    <source>
        <dbReference type="EMBL" id="TNL97386.1"/>
    </source>
</evidence>
<name>A0A5C4U3P4_9CORY</name>
<dbReference type="PANTHER" id="PTHR11669">
    <property type="entry name" value="REPLICATION FACTOR C / DNA POLYMERASE III GAMMA-TAU SUBUNIT"/>
    <property type="match status" value="1"/>
</dbReference>
<dbReference type="GO" id="GO:0003887">
    <property type="term" value="F:DNA-directed DNA polymerase activity"/>
    <property type="evidence" value="ECO:0007669"/>
    <property type="project" value="UniProtKB-KW"/>
</dbReference>
<dbReference type="Gene3D" id="1.20.272.10">
    <property type="match status" value="1"/>
</dbReference>
<dbReference type="GO" id="GO:0046872">
    <property type="term" value="F:metal ion binding"/>
    <property type="evidence" value="ECO:0007669"/>
    <property type="project" value="UniProtKB-KW"/>
</dbReference>
<dbReference type="AlphaFoldDB" id="A0A5C4U3P4"/>
<evidence type="ECO:0000256" key="3">
    <source>
        <dbReference type="ARBA" id="ARBA00022695"/>
    </source>
</evidence>
<dbReference type="RefSeq" id="WP_139465767.1">
    <property type="nucleotide sequence ID" value="NZ_VDHJ01000008.1"/>
</dbReference>
<dbReference type="OrthoDB" id="9810148at2"/>
<keyword evidence="9 11" id="KW-0239">DNA-directed DNA polymerase</keyword>
<dbReference type="Pfam" id="PF12169">
    <property type="entry name" value="DNA_pol3_gamma3"/>
    <property type="match status" value="1"/>
</dbReference>
<dbReference type="InterPro" id="IPR022754">
    <property type="entry name" value="DNA_pol_III_gamma-3"/>
</dbReference>
<feature type="domain" description="AAA+ ATPase" evidence="13">
    <location>
        <begin position="34"/>
        <end position="178"/>
    </location>
</feature>
<evidence type="ECO:0000256" key="9">
    <source>
        <dbReference type="ARBA" id="ARBA00022932"/>
    </source>
</evidence>
<evidence type="ECO:0000256" key="6">
    <source>
        <dbReference type="ARBA" id="ARBA00022741"/>
    </source>
</evidence>
<evidence type="ECO:0000256" key="7">
    <source>
        <dbReference type="ARBA" id="ARBA00022833"/>
    </source>
</evidence>
<evidence type="ECO:0000256" key="12">
    <source>
        <dbReference type="SAM" id="MobiDB-lite"/>
    </source>
</evidence>